<evidence type="ECO:0000313" key="2">
    <source>
        <dbReference type="EMBL" id="KAF9446606.1"/>
    </source>
</evidence>
<keyword evidence="1" id="KW-0460">Magnesium</keyword>
<dbReference type="AlphaFoldDB" id="A0A9P5XB42"/>
<keyword evidence="1" id="KW-0539">Nucleus</keyword>
<dbReference type="EMBL" id="MU151237">
    <property type="protein sequence ID" value="KAF9446606.1"/>
    <property type="molecule type" value="Genomic_DNA"/>
</dbReference>
<keyword evidence="1" id="KW-0808">Transferase</keyword>
<comment type="caution">
    <text evidence="2">The sequence shown here is derived from an EMBL/GenBank/DDBJ whole genome shotgun (WGS) entry which is preliminary data.</text>
</comment>
<feature type="non-terminal residue" evidence="2">
    <location>
        <position position="1"/>
    </location>
</feature>
<dbReference type="GO" id="GO:0000333">
    <property type="term" value="C:telomerase catalytic core complex"/>
    <property type="evidence" value="ECO:0007669"/>
    <property type="project" value="TreeGrafter"/>
</dbReference>
<name>A0A9P5XB42_9AGAR</name>
<dbReference type="GO" id="GO:0007004">
    <property type="term" value="P:telomere maintenance via telomerase"/>
    <property type="evidence" value="ECO:0007669"/>
    <property type="project" value="TreeGrafter"/>
</dbReference>
<comment type="catalytic activity">
    <reaction evidence="1">
        <text>DNA(n) + a 2'-deoxyribonucleoside 5'-triphosphate = DNA(n+1) + diphosphate</text>
        <dbReference type="Rhea" id="RHEA:22508"/>
        <dbReference type="Rhea" id="RHEA-COMP:17339"/>
        <dbReference type="Rhea" id="RHEA-COMP:17340"/>
        <dbReference type="ChEBI" id="CHEBI:33019"/>
        <dbReference type="ChEBI" id="CHEBI:61560"/>
        <dbReference type="ChEBI" id="CHEBI:173112"/>
        <dbReference type="EC" id="2.7.7.49"/>
    </reaction>
</comment>
<evidence type="ECO:0000256" key="1">
    <source>
        <dbReference type="RuleBase" id="RU365061"/>
    </source>
</evidence>
<dbReference type="GO" id="GO:0046872">
    <property type="term" value="F:metal ion binding"/>
    <property type="evidence" value="ECO:0007669"/>
    <property type="project" value="UniProtKB-KW"/>
</dbReference>
<dbReference type="GO" id="GO:0000781">
    <property type="term" value="C:chromosome, telomeric region"/>
    <property type="evidence" value="ECO:0007669"/>
    <property type="project" value="UniProtKB-SubCell"/>
</dbReference>
<evidence type="ECO:0000313" key="3">
    <source>
        <dbReference type="Proteomes" id="UP000807342"/>
    </source>
</evidence>
<reference evidence="2" key="1">
    <citation type="submission" date="2020-11" db="EMBL/GenBank/DDBJ databases">
        <authorList>
            <consortium name="DOE Joint Genome Institute"/>
            <person name="Ahrendt S."/>
            <person name="Riley R."/>
            <person name="Andreopoulos W."/>
            <person name="Labutti K."/>
            <person name="Pangilinan J."/>
            <person name="Ruiz-Duenas F.J."/>
            <person name="Barrasa J.M."/>
            <person name="Sanchez-Garcia M."/>
            <person name="Camarero S."/>
            <person name="Miyauchi S."/>
            <person name="Serrano A."/>
            <person name="Linde D."/>
            <person name="Babiker R."/>
            <person name="Drula E."/>
            <person name="Ayuso-Fernandez I."/>
            <person name="Pacheco R."/>
            <person name="Padilla G."/>
            <person name="Ferreira P."/>
            <person name="Barriuso J."/>
            <person name="Kellner H."/>
            <person name="Castanera R."/>
            <person name="Alfaro M."/>
            <person name="Ramirez L."/>
            <person name="Pisabarro A.G."/>
            <person name="Kuo A."/>
            <person name="Tritt A."/>
            <person name="Lipzen A."/>
            <person name="He G."/>
            <person name="Yan M."/>
            <person name="Ng V."/>
            <person name="Cullen D."/>
            <person name="Martin F."/>
            <person name="Rosso M.-N."/>
            <person name="Henrissat B."/>
            <person name="Hibbett D."/>
            <person name="Martinez A.T."/>
            <person name="Grigoriev I.V."/>
        </authorList>
    </citation>
    <scope>NUCLEOTIDE SEQUENCE</scope>
    <source>
        <strain evidence="2">MF-IS2</strain>
    </source>
</reference>
<dbReference type="EC" id="2.7.7.49" evidence="1"/>
<sequence>GHQEYGCFIAKEKTMTNFDYDHQIMNVVDPRARHFHWCGHAIDMKDLSVSADYTRYHGISALSKFPLLTHPNPTLFRSV</sequence>
<comment type="function">
    <text evidence="1">Telomerase is a ribonucleoprotein enzyme essential for the replication of chromosome termini in most eukaryotes. It elongates telomeres. It is a reverse transcriptase that adds simple sequence repeats to chromosome ends by copying a template sequence within the RNA component of the enzyme.</text>
</comment>
<keyword evidence="1" id="KW-0479">Metal-binding</keyword>
<keyword evidence="1" id="KW-0695">RNA-directed DNA polymerase</keyword>
<dbReference type="PANTHER" id="PTHR12066:SF0">
    <property type="entry name" value="TELOMERASE REVERSE TRANSCRIPTASE"/>
    <property type="match status" value="1"/>
</dbReference>
<dbReference type="Proteomes" id="UP000807342">
    <property type="component" value="Unassembled WGS sequence"/>
</dbReference>
<proteinExistence type="inferred from homology"/>
<gene>
    <name evidence="2" type="ORF">P691DRAFT_673176</name>
</gene>
<keyword evidence="3" id="KW-1185">Reference proteome</keyword>
<comment type="similarity">
    <text evidence="1">Belongs to the reverse transcriptase family. Telomerase subfamily.</text>
</comment>
<dbReference type="GO" id="GO:0070034">
    <property type="term" value="F:telomerase RNA binding"/>
    <property type="evidence" value="ECO:0007669"/>
    <property type="project" value="TreeGrafter"/>
</dbReference>
<comment type="subcellular location">
    <subcellularLocation>
        <location evidence="1">Nucleus</location>
    </subcellularLocation>
    <subcellularLocation>
        <location evidence="1">Chromosome</location>
        <location evidence="1">Telomere</location>
    </subcellularLocation>
</comment>
<protein>
    <recommendedName>
        <fullName evidence="1">Telomerase reverse transcriptase</fullName>
        <ecNumber evidence="1">2.7.7.49</ecNumber>
    </recommendedName>
    <alternativeName>
        <fullName evidence="1">Telomerase catalytic subunit</fullName>
    </alternativeName>
</protein>
<dbReference type="GO" id="GO:0042162">
    <property type="term" value="F:telomeric DNA binding"/>
    <property type="evidence" value="ECO:0007669"/>
    <property type="project" value="TreeGrafter"/>
</dbReference>
<keyword evidence="1" id="KW-0158">Chromosome</keyword>
<keyword evidence="1" id="KW-0779">Telomere</keyword>
<dbReference type="PANTHER" id="PTHR12066">
    <property type="entry name" value="TELOMERASE REVERSE TRANSCRIPTASE"/>
    <property type="match status" value="1"/>
</dbReference>
<dbReference type="OrthoDB" id="289721at2759"/>
<dbReference type="InterPro" id="IPR003545">
    <property type="entry name" value="Telomerase_RT"/>
</dbReference>
<dbReference type="GO" id="GO:0003720">
    <property type="term" value="F:telomerase activity"/>
    <property type="evidence" value="ECO:0007669"/>
    <property type="project" value="InterPro"/>
</dbReference>
<keyword evidence="1" id="KW-0548">Nucleotidyltransferase</keyword>
<accession>A0A9P5XB42</accession>
<organism evidence="2 3">
    <name type="scientific">Macrolepiota fuliginosa MF-IS2</name>
    <dbReference type="NCBI Taxonomy" id="1400762"/>
    <lineage>
        <taxon>Eukaryota</taxon>
        <taxon>Fungi</taxon>
        <taxon>Dikarya</taxon>
        <taxon>Basidiomycota</taxon>
        <taxon>Agaricomycotina</taxon>
        <taxon>Agaricomycetes</taxon>
        <taxon>Agaricomycetidae</taxon>
        <taxon>Agaricales</taxon>
        <taxon>Agaricineae</taxon>
        <taxon>Agaricaceae</taxon>
        <taxon>Macrolepiota</taxon>
    </lineage>
</organism>